<dbReference type="Pfam" id="PF03629">
    <property type="entry name" value="SASA"/>
    <property type="match status" value="1"/>
</dbReference>
<dbReference type="PANTHER" id="PTHR22901:SF0">
    <property type="entry name" value="SIALATE O-ACETYLESTERASE"/>
    <property type="match status" value="1"/>
</dbReference>
<feature type="compositionally biased region" description="Low complexity" evidence="2">
    <location>
        <begin position="306"/>
        <end position="315"/>
    </location>
</feature>
<organism evidence="4">
    <name type="scientific">termite gut metagenome</name>
    <dbReference type="NCBI Taxonomy" id="433724"/>
    <lineage>
        <taxon>unclassified sequences</taxon>
        <taxon>metagenomes</taxon>
        <taxon>organismal metagenomes</taxon>
    </lineage>
</organism>
<evidence type="ECO:0000313" key="4">
    <source>
        <dbReference type="EMBL" id="KAA6350130.1"/>
    </source>
</evidence>
<accession>A0A5J4SY42</accession>
<dbReference type="InterPro" id="IPR039329">
    <property type="entry name" value="SIAE"/>
</dbReference>
<dbReference type="SUPFAM" id="SSF52266">
    <property type="entry name" value="SGNH hydrolase"/>
    <property type="match status" value="1"/>
</dbReference>
<sequence>MILTLWICFLCDNVIVDANVRMPLIFGDHMVLQQDAKLTIWGWADPKEKVTVSFAGKKEKTTTAEDGSWQVNLKPIMNKSKGEILTIKGNNTLIFQDVLVGDIWVASGQSNMEWGIKNKAYAKDVANSRDSLLRLFFVPKNTSLKPLSDIQISEDVANPDWAAKWVLCTPEALSKINGQGFSSTAYYFARDIRQATGQPLGIIQSAWGGTRAEAWTSLSGLGKRSELAKYIVAYEKNVKDTPDIVPHYKQKKAEWDIAVKEWNETIGREWNQAQKDWIVAVKNAQATGQPVPPKPKPSSPRPSEPNKPNGGNNGPANLFNAMISPLIPFVIKGVIWYQGEFNSGGSAKEYATLFPTMISDWRAHWKIGDFPFVFVQLPNYGPQDNDPNASGESWHWVREAQLKALDLPNTAMAVTIDVGDPFDLHPIDKYDVGHRLALAAREAIYGEKIIGNSPVYESMMIENNRIVLTFKHVGSGLTIGTSPFVPEGEQPKASVDKLAGFAIAGNDRKFVWADAVIESNKVIVSSDRIWNPVAVRYAFSNSPACNLYSIEGLPASPFKTDDWSQ</sequence>
<feature type="domain" description="Sialate O-acetylesterase" evidence="3">
    <location>
        <begin position="330"/>
        <end position="421"/>
    </location>
</feature>
<dbReference type="GO" id="GO:0005975">
    <property type="term" value="P:carbohydrate metabolic process"/>
    <property type="evidence" value="ECO:0007669"/>
    <property type="project" value="TreeGrafter"/>
</dbReference>
<dbReference type="EMBL" id="SNRY01000033">
    <property type="protein sequence ID" value="KAA6350130.1"/>
    <property type="molecule type" value="Genomic_DNA"/>
</dbReference>
<proteinExistence type="predicted"/>
<feature type="region of interest" description="Disordered" evidence="2">
    <location>
        <begin position="285"/>
        <end position="315"/>
    </location>
</feature>
<protein>
    <recommendedName>
        <fullName evidence="3">Sialate O-acetylesterase domain-containing protein</fullName>
    </recommendedName>
</protein>
<reference evidence="4" key="1">
    <citation type="submission" date="2019-03" db="EMBL/GenBank/DDBJ databases">
        <title>Single cell metagenomics reveals metabolic interactions within the superorganism composed of flagellate Streblomastix strix and complex community of Bacteroidetes bacteria on its surface.</title>
        <authorList>
            <person name="Treitli S.C."/>
            <person name="Kolisko M."/>
            <person name="Husnik F."/>
            <person name="Keeling P."/>
            <person name="Hampl V."/>
        </authorList>
    </citation>
    <scope>NUCLEOTIDE SEQUENCE</scope>
    <source>
        <strain evidence="4">STM</strain>
    </source>
</reference>
<evidence type="ECO:0000256" key="2">
    <source>
        <dbReference type="SAM" id="MobiDB-lite"/>
    </source>
</evidence>
<comment type="caution">
    <text evidence="4">The sequence shown here is derived from an EMBL/GenBank/DDBJ whole genome shotgun (WGS) entry which is preliminary data.</text>
</comment>
<evidence type="ECO:0000256" key="1">
    <source>
        <dbReference type="ARBA" id="ARBA00022801"/>
    </source>
</evidence>
<dbReference type="PANTHER" id="PTHR22901">
    <property type="entry name" value="SIALATE O-ACETYLESTERASE"/>
    <property type="match status" value="1"/>
</dbReference>
<dbReference type="AlphaFoldDB" id="A0A5J4SY42"/>
<evidence type="ECO:0000259" key="3">
    <source>
        <dbReference type="Pfam" id="PF03629"/>
    </source>
</evidence>
<keyword evidence="1" id="KW-0378">Hydrolase</keyword>
<gene>
    <name evidence="4" type="ORF">EZS27_002493</name>
</gene>
<dbReference type="InterPro" id="IPR005181">
    <property type="entry name" value="SASA"/>
</dbReference>
<name>A0A5J4SY42_9ZZZZ</name>
<dbReference type="Gene3D" id="3.40.50.1110">
    <property type="entry name" value="SGNH hydrolase"/>
    <property type="match status" value="1"/>
</dbReference>
<dbReference type="GO" id="GO:0001681">
    <property type="term" value="F:sialate O-acetylesterase activity"/>
    <property type="evidence" value="ECO:0007669"/>
    <property type="project" value="InterPro"/>
</dbReference>
<dbReference type="InterPro" id="IPR036514">
    <property type="entry name" value="SGNH_hydro_sf"/>
</dbReference>
<feature type="compositionally biased region" description="Pro residues" evidence="2">
    <location>
        <begin position="290"/>
        <end position="305"/>
    </location>
</feature>